<reference evidence="1 2" key="1">
    <citation type="submission" date="2015-09" db="EMBL/GenBank/DDBJ databases">
        <title>Draft genome of the parasitic nematode Teladorsagia circumcincta isolate WARC Sus (inbred).</title>
        <authorList>
            <person name="Mitreva M."/>
        </authorList>
    </citation>
    <scope>NUCLEOTIDE SEQUENCE [LARGE SCALE GENOMIC DNA]</scope>
    <source>
        <strain evidence="1 2">S</strain>
    </source>
</reference>
<dbReference type="EMBL" id="KZ379330">
    <property type="protein sequence ID" value="PIO56269.1"/>
    <property type="molecule type" value="Genomic_DNA"/>
</dbReference>
<organism evidence="1 2">
    <name type="scientific">Teladorsagia circumcincta</name>
    <name type="common">Brown stomach worm</name>
    <name type="synonym">Ostertagia circumcincta</name>
    <dbReference type="NCBI Taxonomy" id="45464"/>
    <lineage>
        <taxon>Eukaryota</taxon>
        <taxon>Metazoa</taxon>
        <taxon>Ecdysozoa</taxon>
        <taxon>Nematoda</taxon>
        <taxon>Chromadorea</taxon>
        <taxon>Rhabditida</taxon>
        <taxon>Rhabditina</taxon>
        <taxon>Rhabditomorpha</taxon>
        <taxon>Strongyloidea</taxon>
        <taxon>Trichostrongylidae</taxon>
        <taxon>Teladorsagia</taxon>
    </lineage>
</organism>
<dbReference type="AlphaFoldDB" id="A0A2G9TE71"/>
<feature type="non-terminal residue" evidence="1">
    <location>
        <position position="47"/>
    </location>
</feature>
<proteinExistence type="predicted"/>
<accession>A0A2G9TE71</accession>
<dbReference type="OrthoDB" id="1875751at2759"/>
<evidence type="ECO:0000313" key="1">
    <source>
        <dbReference type="EMBL" id="PIO56269.1"/>
    </source>
</evidence>
<evidence type="ECO:0000313" key="2">
    <source>
        <dbReference type="Proteomes" id="UP000230423"/>
    </source>
</evidence>
<gene>
    <name evidence="1" type="ORF">TELCIR_22332</name>
</gene>
<keyword evidence="2" id="KW-1185">Reference proteome</keyword>
<name>A0A2G9TE71_TELCI</name>
<dbReference type="Proteomes" id="UP000230423">
    <property type="component" value="Unassembled WGS sequence"/>
</dbReference>
<protein>
    <submittedName>
        <fullName evidence="1">Uncharacterized protein</fullName>
    </submittedName>
</protein>
<sequence>MLPVQLNKSRAAAARNLYGLPPEQLLAYATYLPRFGYGNLLYPNMTS</sequence>